<dbReference type="Proteomes" id="UP001565368">
    <property type="component" value="Unassembled WGS sequence"/>
</dbReference>
<sequence>MEPPTLETAVVVSALVFLTTFIQRHFRWSPDSEEHHTPQSAEEYAEDSSDSEFGVEPPDEDAEHHHNYGHAKGHVCEKESALLAATALAGAVSAS</sequence>
<feature type="compositionally biased region" description="Basic and acidic residues" evidence="1">
    <location>
        <begin position="28"/>
        <end position="37"/>
    </location>
</feature>
<accession>A0ABR3PW19</accession>
<protein>
    <submittedName>
        <fullName evidence="2">Uncharacterized protein</fullName>
    </submittedName>
</protein>
<organism evidence="2 3">
    <name type="scientific">Vanrija albida</name>
    <dbReference type="NCBI Taxonomy" id="181172"/>
    <lineage>
        <taxon>Eukaryota</taxon>
        <taxon>Fungi</taxon>
        <taxon>Dikarya</taxon>
        <taxon>Basidiomycota</taxon>
        <taxon>Agaricomycotina</taxon>
        <taxon>Tremellomycetes</taxon>
        <taxon>Trichosporonales</taxon>
        <taxon>Trichosporonaceae</taxon>
        <taxon>Vanrija</taxon>
    </lineage>
</organism>
<dbReference type="EMBL" id="JBBXJM010000006">
    <property type="protein sequence ID" value="KAL1406629.1"/>
    <property type="molecule type" value="Genomic_DNA"/>
</dbReference>
<name>A0ABR3PW19_9TREE</name>
<feature type="region of interest" description="Disordered" evidence="1">
    <location>
        <begin position="28"/>
        <end position="72"/>
    </location>
</feature>
<dbReference type="RefSeq" id="XP_069206573.1">
    <property type="nucleotide sequence ID" value="XM_069356732.1"/>
</dbReference>
<proteinExistence type="predicted"/>
<gene>
    <name evidence="2" type="ORF">Q8F55_008335</name>
</gene>
<evidence type="ECO:0000313" key="2">
    <source>
        <dbReference type="EMBL" id="KAL1406629.1"/>
    </source>
</evidence>
<evidence type="ECO:0000256" key="1">
    <source>
        <dbReference type="SAM" id="MobiDB-lite"/>
    </source>
</evidence>
<comment type="caution">
    <text evidence="2">The sequence shown here is derived from an EMBL/GenBank/DDBJ whole genome shotgun (WGS) entry which is preliminary data.</text>
</comment>
<evidence type="ECO:0000313" key="3">
    <source>
        <dbReference type="Proteomes" id="UP001565368"/>
    </source>
</evidence>
<reference evidence="2 3" key="1">
    <citation type="submission" date="2023-08" db="EMBL/GenBank/DDBJ databases">
        <title>Annotated Genome Sequence of Vanrija albida AlHP1.</title>
        <authorList>
            <person name="Herzog R."/>
        </authorList>
    </citation>
    <scope>NUCLEOTIDE SEQUENCE [LARGE SCALE GENOMIC DNA]</scope>
    <source>
        <strain evidence="2 3">AlHP1</strain>
    </source>
</reference>
<keyword evidence="3" id="KW-1185">Reference proteome</keyword>
<dbReference type="GeneID" id="95989378"/>